<dbReference type="RefSeq" id="XP_052109302.1">
    <property type="nucleotide sequence ID" value="XM_052253342.1"/>
</dbReference>
<keyword evidence="5" id="KW-1185">Reference proteome</keyword>
<dbReference type="GO" id="GO:0008233">
    <property type="term" value="F:peptidase activity"/>
    <property type="evidence" value="ECO:0007669"/>
    <property type="project" value="UniProtKB-KW"/>
</dbReference>
<evidence type="ECO:0000256" key="1">
    <source>
        <dbReference type="ARBA" id="ARBA00007447"/>
    </source>
</evidence>
<name>A0A9C6TFD5_ARADU</name>
<gene>
    <name evidence="6" type="primary">LOC127741252</name>
</gene>
<sequence>MKGTGIVGLGAWPLSLVSQLGDRIGHKFSYYLAPIDSNSNSKLKFGDEANILGNGVVSTRLTKNPISPSYYNVNPKGINQIYSSVEAVQDLPQSFDFCGCFKGSSVEVPPEIVFHFNGGDVTLPLENMYTIVENNLVEYDLQGKRVSFAPSNCADNSGLIIISFSNSSNVKFTPNEFTQLSMCL</sequence>
<evidence type="ECO:0000259" key="4">
    <source>
        <dbReference type="Pfam" id="PF14543"/>
    </source>
</evidence>
<reference evidence="6" key="2">
    <citation type="submission" date="2025-08" db="UniProtKB">
        <authorList>
            <consortium name="RefSeq"/>
        </authorList>
    </citation>
    <scope>IDENTIFICATION</scope>
    <source>
        <tissue evidence="6">Whole plant</tissue>
    </source>
</reference>
<reference evidence="5" key="1">
    <citation type="journal article" date="2016" name="Nat. Genet.">
        <title>The genome sequences of Arachis duranensis and Arachis ipaensis, the diploid ancestors of cultivated peanut.</title>
        <authorList>
            <person name="Bertioli D.J."/>
            <person name="Cannon S.B."/>
            <person name="Froenicke L."/>
            <person name="Huang G."/>
            <person name="Farmer A.D."/>
            <person name="Cannon E.K."/>
            <person name="Liu X."/>
            <person name="Gao D."/>
            <person name="Clevenger J."/>
            <person name="Dash S."/>
            <person name="Ren L."/>
            <person name="Moretzsohn M.C."/>
            <person name="Shirasawa K."/>
            <person name="Huang W."/>
            <person name="Vidigal B."/>
            <person name="Abernathy B."/>
            <person name="Chu Y."/>
            <person name="Niederhuth C.E."/>
            <person name="Umale P."/>
            <person name="Araujo A.C."/>
            <person name="Kozik A."/>
            <person name="Kim K.D."/>
            <person name="Burow M.D."/>
            <person name="Varshney R.K."/>
            <person name="Wang X."/>
            <person name="Zhang X."/>
            <person name="Barkley N."/>
            <person name="Guimaraes P.M."/>
            <person name="Isobe S."/>
            <person name="Guo B."/>
            <person name="Liao B."/>
            <person name="Stalker H.T."/>
            <person name="Schmitz R.J."/>
            <person name="Scheffler B.E."/>
            <person name="Leal-Bertioli S.C."/>
            <person name="Xun X."/>
            <person name="Jackson S.A."/>
            <person name="Michelmore R."/>
            <person name="Ozias-Akins P."/>
        </authorList>
    </citation>
    <scope>NUCLEOTIDE SEQUENCE [LARGE SCALE GENOMIC DNA]</scope>
    <source>
        <strain evidence="5">cv. V14167</strain>
    </source>
</reference>
<protein>
    <submittedName>
        <fullName evidence="6">Aspartic proteinase CDR1-like</fullName>
    </submittedName>
</protein>
<dbReference type="Gene3D" id="2.40.70.10">
    <property type="entry name" value="Acid Proteases"/>
    <property type="match status" value="2"/>
</dbReference>
<evidence type="ECO:0000256" key="3">
    <source>
        <dbReference type="ARBA" id="ARBA00022801"/>
    </source>
</evidence>
<proteinExistence type="inferred from homology"/>
<dbReference type="GeneID" id="127741252"/>
<feature type="domain" description="Xylanase inhibitor N-terminal" evidence="4">
    <location>
        <begin position="3"/>
        <end position="47"/>
    </location>
</feature>
<dbReference type="KEGG" id="adu:127741252"/>
<keyword evidence="2" id="KW-0645">Protease</keyword>
<keyword evidence="3" id="KW-0378">Hydrolase</keyword>
<dbReference type="GO" id="GO:0005576">
    <property type="term" value="C:extracellular region"/>
    <property type="evidence" value="ECO:0007669"/>
    <property type="project" value="TreeGrafter"/>
</dbReference>
<evidence type="ECO:0000313" key="5">
    <source>
        <dbReference type="Proteomes" id="UP000515211"/>
    </source>
</evidence>
<dbReference type="InterPro" id="IPR021109">
    <property type="entry name" value="Peptidase_aspartic_dom_sf"/>
</dbReference>
<evidence type="ECO:0000256" key="2">
    <source>
        <dbReference type="ARBA" id="ARBA00022670"/>
    </source>
</evidence>
<dbReference type="PANTHER" id="PTHR47967:SF128">
    <property type="entry name" value="ASPARTIC PROTEINASE CDR1-LIKE"/>
    <property type="match status" value="1"/>
</dbReference>
<dbReference type="SUPFAM" id="SSF50630">
    <property type="entry name" value="Acid proteases"/>
    <property type="match status" value="1"/>
</dbReference>
<dbReference type="GO" id="GO:0006508">
    <property type="term" value="P:proteolysis"/>
    <property type="evidence" value="ECO:0007669"/>
    <property type="project" value="UniProtKB-KW"/>
</dbReference>
<dbReference type="InterPro" id="IPR051708">
    <property type="entry name" value="Plant_Aspart_Prot_A1"/>
</dbReference>
<organism evidence="5 6">
    <name type="scientific">Arachis duranensis</name>
    <name type="common">Wild peanut</name>
    <dbReference type="NCBI Taxonomy" id="130453"/>
    <lineage>
        <taxon>Eukaryota</taxon>
        <taxon>Viridiplantae</taxon>
        <taxon>Streptophyta</taxon>
        <taxon>Embryophyta</taxon>
        <taxon>Tracheophyta</taxon>
        <taxon>Spermatophyta</taxon>
        <taxon>Magnoliopsida</taxon>
        <taxon>eudicotyledons</taxon>
        <taxon>Gunneridae</taxon>
        <taxon>Pentapetalae</taxon>
        <taxon>rosids</taxon>
        <taxon>fabids</taxon>
        <taxon>Fabales</taxon>
        <taxon>Fabaceae</taxon>
        <taxon>Papilionoideae</taxon>
        <taxon>50 kb inversion clade</taxon>
        <taxon>dalbergioids sensu lato</taxon>
        <taxon>Dalbergieae</taxon>
        <taxon>Pterocarpus clade</taxon>
        <taxon>Arachis</taxon>
    </lineage>
</organism>
<evidence type="ECO:0000313" key="6">
    <source>
        <dbReference type="RefSeq" id="XP_052109302.1"/>
    </source>
</evidence>
<dbReference type="AlphaFoldDB" id="A0A9C6TFD5"/>
<dbReference type="Proteomes" id="UP000515211">
    <property type="component" value="Chromosome 8"/>
</dbReference>
<comment type="similarity">
    <text evidence="1">Belongs to the peptidase A1 family.</text>
</comment>
<dbReference type="PANTHER" id="PTHR47967">
    <property type="entry name" value="OS07G0603500 PROTEIN-RELATED"/>
    <property type="match status" value="1"/>
</dbReference>
<dbReference type="InterPro" id="IPR032861">
    <property type="entry name" value="TAXi_N"/>
</dbReference>
<dbReference type="Pfam" id="PF14543">
    <property type="entry name" value="TAXi_N"/>
    <property type="match status" value="1"/>
</dbReference>
<accession>A0A9C6TFD5</accession>